<proteinExistence type="inferred from homology"/>
<keyword evidence="9" id="KW-1185">Reference proteome</keyword>
<keyword evidence="2" id="KW-0963">Cytoplasm</keyword>
<dbReference type="GO" id="GO:0005737">
    <property type="term" value="C:cytoplasm"/>
    <property type="evidence" value="ECO:0007669"/>
    <property type="project" value="UniProtKB-SubCell"/>
</dbReference>
<evidence type="ECO:0000313" key="8">
    <source>
        <dbReference type="EMBL" id="KAK2635953.1"/>
    </source>
</evidence>
<keyword evidence="5" id="KW-0539">Nucleus</keyword>
<feature type="compositionally biased region" description="Basic and acidic residues" evidence="7">
    <location>
        <begin position="111"/>
        <end position="125"/>
    </location>
</feature>
<dbReference type="GO" id="GO:0009691">
    <property type="term" value="P:cytokinin biosynthetic process"/>
    <property type="evidence" value="ECO:0007669"/>
    <property type="project" value="UniProtKB-KW"/>
</dbReference>
<organism evidence="8 9">
    <name type="scientific">Dipteronia dyeriana</name>
    <dbReference type="NCBI Taxonomy" id="168575"/>
    <lineage>
        <taxon>Eukaryota</taxon>
        <taxon>Viridiplantae</taxon>
        <taxon>Streptophyta</taxon>
        <taxon>Embryophyta</taxon>
        <taxon>Tracheophyta</taxon>
        <taxon>Spermatophyta</taxon>
        <taxon>Magnoliopsida</taxon>
        <taxon>eudicotyledons</taxon>
        <taxon>Gunneridae</taxon>
        <taxon>Pentapetalae</taxon>
        <taxon>rosids</taxon>
        <taxon>malvids</taxon>
        <taxon>Sapindales</taxon>
        <taxon>Sapindaceae</taxon>
        <taxon>Hippocastanoideae</taxon>
        <taxon>Acereae</taxon>
        <taxon>Dipteronia</taxon>
    </lineage>
</organism>
<evidence type="ECO:0000256" key="2">
    <source>
        <dbReference type="ARBA" id="ARBA00022490"/>
    </source>
</evidence>
<comment type="similarity">
    <text evidence="6">Belongs to the SOFL plant protein family.</text>
</comment>
<dbReference type="InterPro" id="IPR044670">
    <property type="entry name" value="SOFL"/>
</dbReference>
<name>A0AAD9THJ2_9ROSI</name>
<evidence type="ECO:0000256" key="3">
    <source>
        <dbReference type="ARBA" id="ARBA00022712"/>
    </source>
</evidence>
<feature type="region of interest" description="Disordered" evidence="7">
    <location>
        <begin position="1"/>
        <end position="151"/>
    </location>
</feature>
<dbReference type="GO" id="GO:0009736">
    <property type="term" value="P:cytokinin-activated signaling pathway"/>
    <property type="evidence" value="ECO:0007669"/>
    <property type="project" value="UniProtKB-KW"/>
</dbReference>
<keyword evidence="4" id="KW-0932">Cytokinin signaling pathway</keyword>
<dbReference type="EMBL" id="JANJYI010000009">
    <property type="protein sequence ID" value="KAK2635953.1"/>
    <property type="molecule type" value="Genomic_DNA"/>
</dbReference>
<evidence type="ECO:0000256" key="7">
    <source>
        <dbReference type="SAM" id="MobiDB-lite"/>
    </source>
</evidence>
<keyword evidence="3" id="KW-0203">Cytokinin biosynthesis</keyword>
<feature type="compositionally biased region" description="Basic and acidic residues" evidence="7">
    <location>
        <begin position="1"/>
        <end position="13"/>
    </location>
</feature>
<evidence type="ECO:0000256" key="4">
    <source>
        <dbReference type="ARBA" id="ARBA00022864"/>
    </source>
</evidence>
<evidence type="ECO:0000256" key="5">
    <source>
        <dbReference type="ARBA" id="ARBA00023242"/>
    </source>
</evidence>
<reference evidence="8" key="1">
    <citation type="journal article" date="2023" name="Plant J.">
        <title>Genome sequences and population genomics provide insights into the demographic history, inbreeding, and mutation load of two 'living fossil' tree species of Dipteronia.</title>
        <authorList>
            <person name="Feng Y."/>
            <person name="Comes H.P."/>
            <person name="Chen J."/>
            <person name="Zhu S."/>
            <person name="Lu R."/>
            <person name="Zhang X."/>
            <person name="Li P."/>
            <person name="Qiu J."/>
            <person name="Olsen K.M."/>
            <person name="Qiu Y."/>
        </authorList>
    </citation>
    <scope>NUCLEOTIDE SEQUENCE</scope>
    <source>
        <strain evidence="8">KIB01</strain>
    </source>
</reference>
<dbReference type="Proteomes" id="UP001280121">
    <property type="component" value="Unassembled WGS sequence"/>
</dbReference>
<protein>
    <submittedName>
        <fullName evidence="8">Uncharacterized protein</fullName>
    </submittedName>
</protein>
<sequence>MEHSKNLGSKEEYGSSVSGWTMYIGSPVHEKHNYDNDDDDDEHGDECNKYYYGYDHNDDDDNGKSDDSMASDASSRPSHRELTWESGAQSLDRHGASTYSSKEKLHKQRMKRDERRIKVETDKPVLKAKGAANPAQTGGKVRKSNYAGKGK</sequence>
<dbReference type="AlphaFoldDB" id="A0AAD9THJ2"/>
<comment type="caution">
    <text evidence="8">The sequence shown here is derived from an EMBL/GenBank/DDBJ whole genome shotgun (WGS) entry which is preliminary data.</text>
</comment>
<comment type="subcellular location">
    <subcellularLocation>
        <location evidence="1">Cytoplasm</location>
    </subcellularLocation>
</comment>
<evidence type="ECO:0000256" key="1">
    <source>
        <dbReference type="ARBA" id="ARBA00004496"/>
    </source>
</evidence>
<gene>
    <name evidence="8" type="ORF">Ddye_030745</name>
</gene>
<accession>A0AAD9THJ2</accession>
<evidence type="ECO:0000256" key="6">
    <source>
        <dbReference type="ARBA" id="ARBA00024199"/>
    </source>
</evidence>
<evidence type="ECO:0000313" key="9">
    <source>
        <dbReference type="Proteomes" id="UP001280121"/>
    </source>
</evidence>
<dbReference type="PANTHER" id="PTHR33347">
    <property type="entry name" value="OSJNBA0091C07.3 PROTEIN"/>
    <property type="match status" value="1"/>
</dbReference>
<dbReference type="PANTHER" id="PTHR33347:SF31">
    <property type="entry name" value="PROTEIN SOB FIVE-LIKE 1"/>
    <property type="match status" value="1"/>
</dbReference>